<dbReference type="EMBL" id="BAQJ01000297">
    <property type="protein sequence ID" value="GBQ76033.1"/>
    <property type="molecule type" value="Genomic_DNA"/>
</dbReference>
<dbReference type="InterPro" id="IPR036390">
    <property type="entry name" value="WH_DNA-bd_sf"/>
</dbReference>
<evidence type="ECO:0000313" key="7">
    <source>
        <dbReference type="Proteomes" id="UP001061452"/>
    </source>
</evidence>
<keyword evidence="3" id="KW-0238">DNA-binding</keyword>
<gene>
    <name evidence="6" type="ORF">AA0521_2791</name>
</gene>
<evidence type="ECO:0000256" key="1">
    <source>
        <dbReference type="ARBA" id="ARBA00009437"/>
    </source>
</evidence>
<dbReference type="PANTHER" id="PTHR30537">
    <property type="entry name" value="HTH-TYPE TRANSCRIPTIONAL REGULATOR"/>
    <property type="match status" value="1"/>
</dbReference>
<dbReference type="Pfam" id="PF03466">
    <property type="entry name" value="LysR_substrate"/>
    <property type="match status" value="1"/>
</dbReference>
<name>A0ABQ0PMM6_9PROT</name>
<keyword evidence="2" id="KW-0805">Transcription regulation</keyword>
<evidence type="ECO:0000256" key="2">
    <source>
        <dbReference type="ARBA" id="ARBA00023015"/>
    </source>
</evidence>
<feature type="domain" description="HTH lysR-type" evidence="5">
    <location>
        <begin position="13"/>
        <end position="70"/>
    </location>
</feature>
<dbReference type="PROSITE" id="PS50931">
    <property type="entry name" value="HTH_LYSR"/>
    <property type="match status" value="1"/>
</dbReference>
<protein>
    <submittedName>
        <fullName evidence="6">LysR family transcriptional regulator</fullName>
    </submittedName>
</protein>
<dbReference type="SUPFAM" id="SSF46785">
    <property type="entry name" value="Winged helix' DNA-binding domain"/>
    <property type="match status" value="1"/>
</dbReference>
<comment type="caution">
    <text evidence="6">The sequence shown here is derived from an EMBL/GenBank/DDBJ whole genome shotgun (WGS) entry which is preliminary data.</text>
</comment>
<evidence type="ECO:0000259" key="5">
    <source>
        <dbReference type="PROSITE" id="PS50931"/>
    </source>
</evidence>
<evidence type="ECO:0000313" key="6">
    <source>
        <dbReference type="EMBL" id="GBQ76033.1"/>
    </source>
</evidence>
<evidence type="ECO:0000256" key="4">
    <source>
        <dbReference type="ARBA" id="ARBA00023163"/>
    </source>
</evidence>
<accession>A0ABQ0PMM6</accession>
<dbReference type="Proteomes" id="UP001061452">
    <property type="component" value="Unassembled WGS sequence"/>
</dbReference>
<keyword evidence="7" id="KW-1185">Reference proteome</keyword>
<proteinExistence type="inferred from homology"/>
<reference evidence="6" key="1">
    <citation type="submission" date="2013-04" db="EMBL/GenBank/DDBJ databases">
        <title>The genome sequencing project of 58 acetic acid bacteria.</title>
        <authorList>
            <person name="Okamoto-Kainuma A."/>
            <person name="Ishikawa M."/>
            <person name="Umino S."/>
            <person name="Koizumi Y."/>
            <person name="Shiwa Y."/>
            <person name="Yoshikawa H."/>
            <person name="Matsutani M."/>
            <person name="Matsushita K."/>
        </authorList>
    </citation>
    <scope>NUCLEOTIDE SEQUENCE</scope>
    <source>
        <strain evidence="6">NRIC 0521</strain>
    </source>
</reference>
<dbReference type="InterPro" id="IPR036388">
    <property type="entry name" value="WH-like_DNA-bd_sf"/>
</dbReference>
<dbReference type="Gene3D" id="1.10.10.10">
    <property type="entry name" value="Winged helix-like DNA-binding domain superfamily/Winged helix DNA-binding domain"/>
    <property type="match status" value="1"/>
</dbReference>
<sequence>MGTIAWDGAMRLPDFEAWAIFAKVAERGSFARAAEDIQLSKPTVSKAIGRLEQSLGVALFNRNSRQMSLTETGRRLLGHASRILAEAETAEMEARGGTLTPSGLIRVAAPMVFGSRHLAPLLPDFLVRYPEIDITIDYSDAIVDLVAGGYDMALRIASLADSALLARRLCTVRLLLVATPEYLERIGHPDDPRALEGHKSFVYTNTSAPGMIRLRQVSDGREVVLSQTARLRADNAETFLPALEAGLGFGLFPEFMVWDGLKSGRFVRVLPQWEAPPVALYLVTPASTLRPMRVTAFIDYLAGAFVHPPWAKDNAPVGT</sequence>
<dbReference type="InterPro" id="IPR000847">
    <property type="entry name" value="LysR_HTH_N"/>
</dbReference>
<dbReference type="Pfam" id="PF00126">
    <property type="entry name" value="HTH_1"/>
    <property type="match status" value="1"/>
</dbReference>
<dbReference type="CDD" id="cd08422">
    <property type="entry name" value="PBP2_CrgA_like"/>
    <property type="match status" value="1"/>
</dbReference>
<organism evidence="6 7">
    <name type="scientific">Komagataeibacter intermedius NRIC 0521</name>
    <dbReference type="NCBI Taxonomy" id="1307934"/>
    <lineage>
        <taxon>Bacteria</taxon>
        <taxon>Pseudomonadati</taxon>
        <taxon>Pseudomonadota</taxon>
        <taxon>Alphaproteobacteria</taxon>
        <taxon>Acetobacterales</taxon>
        <taxon>Acetobacteraceae</taxon>
        <taxon>Komagataeibacter</taxon>
    </lineage>
</organism>
<keyword evidence="4" id="KW-0804">Transcription</keyword>
<dbReference type="PANTHER" id="PTHR30537:SF5">
    <property type="entry name" value="HTH-TYPE TRANSCRIPTIONAL ACTIVATOR TTDR-RELATED"/>
    <property type="match status" value="1"/>
</dbReference>
<dbReference type="InterPro" id="IPR058163">
    <property type="entry name" value="LysR-type_TF_proteobact-type"/>
</dbReference>
<dbReference type="SUPFAM" id="SSF53850">
    <property type="entry name" value="Periplasmic binding protein-like II"/>
    <property type="match status" value="1"/>
</dbReference>
<evidence type="ECO:0000256" key="3">
    <source>
        <dbReference type="ARBA" id="ARBA00023125"/>
    </source>
</evidence>
<dbReference type="Gene3D" id="3.40.190.290">
    <property type="match status" value="1"/>
</dbReference>
<dbReference type="PRINTS" id="PR00039">
    <property type="entry name" value="HTHLYSR"/>
</dbReference>
<comment type="similarity">
    <text evidence="1">Belongs to the LysR transcriptional regulatory family.</text>
</comment>
<dbReference type="InterPro" id="IPR005119">
    <property type="entry name" value="LysR_subst-bd"/>
</dbReference>